<dbReference type="Proteomes" id="UP001194468">
    <property type="component" value="Unassembled WGS sequence"/>
</dbReference>
<sequence length="94" mass="10343">MTSSVTTFMRPILERSSLPSDILSASSRRSQTLRREARDAYAASLKTVFIVAAYSTLTVYLIWLPIPDKVMDEQGFSESGPQTDAEVGSDDGHD</sequence>
<gene>
    <name evidence="3" type="ORF">L210DRAFT_3560636</name>
</gene>
<proteinExistence type="predicted"/>
<evidence type="ECO:0000256" key="2">
    <source>
        <dbReference type="SAM" id="Phobius"/>
    </source>
</evidence>
<name>A0AAD4G902_BOLED</name>
<organism evidence="3 4">
    <name type="scientific">Boletus edulis BED1</name>
    <dbReference type="NCBI Taxonomy" id="1328754"/>
    <lineage>
        <taxon>Eukaryota</taxon>
        <taxon>Fungi</taxon>
        <taxon>Dikarya</taxon>
        <taxon>Basidiomycota</taxon>
        <taxon>Agaricomycotina</taxon>
        <taxon>Agaricomycetes</taxon>
        <taxon>Agaricomycetidae</taxon>
        <taxon>Boletales</taxon>
        <taxon>Boletineae</taxon>
        <taxon>Boletaceae</taxon>
        <taxon>Boletoideae</taxon>
        <taxon>Boletus</taxon>
    </lineage>
</organism>
<accession>A0AAD4G902</accession>
<keyword evidence="2" id="KW-0472">Membrane</keyword>
<reference evidence="3" key="2">
    <citation type="journal article" date="2020" name="Nat. Commun.">
        <title>Large-scale genome sequencing of mycorrhizal fungi provides insights into the early evolution of symbiotic traits.</title>
        <authorList>
            <person name="Miyauchi S."/>
            <person name="Kiss E."/>
            <person name="Kuo A."/>
            <person name="Drula E."/>
            <person name="Kohler A."/>
            <person name="Sanchez-Garcia M."/>
            <person name="Morin E."/>
            <person name="Andreopoulos B."/>
            <person name="Barry K.W."/>
            <person name="Bonito G."/>
            <person name="Buee M."/>
            <person name="Carver A."/>
            <person name="Chen C."/>
            <person name="Cichocki N."/>
            <person name="Clum A."/>
            <person name="Culley D."/>
            <person name="Crous P.W."/>
            <person name="Fauchery L."/>
            <person name="Girlanda M."/>
            <person name="Hayes R.D."/>
            <person name="Keri Z."/>
            <person name="LaButti K."/>
            <person name="Lipzen A."/>
            <person name="Lombard V."/>
            <person name="Magnuson J."/>
            <person name="Maillard F."/>
            <person name="Murat C."/>
            <person name="Nolan M."/>
            <person name="Ohm R.A."/>
            <person name="Pangilinan J."/>
            <person name="Pereira M.F."/>
            <person name="Perotto S."/>
            <person name="Peter M."/>
            <person name="Pfister S."/>
            <person name="Riley R."/>
            <person name="Sitrit Y."/>
            <person name="Stielow J.B."/>
            <person name="Szollosi G."/>
            <person name="Zifcakova L."/>
            <person name="Stursova M."/>
            <person name="Spatafora J.W."/>
            <person name="Tedersoo L."/>
            <person name="Vaario L.M."/>
            <person name="Yamada A."/>
            <person name="Yan M."/>
            <person name="Wang P."/>
            <person name="Xu J."/>
            <person name="Bruns T."/>
            <person name="Baldrian P."/>
            <person name="Vilgalys R."/>
            <person name="Dunand C."/>
            <person name="Henrissat B."/>
            <person name="Grigoriev I.V."/>
            <person name="Hibbett D."/>
            <person name="Nagy L.G."/>
            <person name="Martin F.M."/>
        </authorList>
    </citation>
    <scope>NUCLEOTIDE SEQUENCE</scope>
    <source>
        <strain evidence="3">BED1</strain>
    </source>
</reference>
<protein>
    <submittedName>
        <fullName evidence="3">Uncharacterized protein</fullName>
    </submittedName>
</protein>
<keyword evidence="2" id="KW-0812">Transmembrane</keyword>
<evidence type="ECO:0000313" key="3">
    <source>
        <dbReference type="EMBL" id="KAF8431282.1"/>
    </source>
</evidence>
<keyword evidence="4" id="KW-1185">Reference proteome</keyword>
<evidence type="ECO:0000256" key="1">
    <source>
        <dbReference type="SAM" id="MobiDB-lite"/>
    </source>
</evidence>
<feature type="transmembrane region" description="Helical" evidence="2">
    <location>
        <begin position="40"/>
        <end position="63"/>
    </location>
</feature>
<reference evidence="3" key="1">
    <citation type="submission" date="2019-10" db="EMBL/GenBank/DDBJ databases">
        <authorList>
            <consortium name="DOE Joint Genome Institute"/>
            <person name="Kuo A."/>
            <person name="Miyauchi S."/>
            <person name="Kiss E."/>
            <person name="Drula E."/>
            <person name="Kohler A."/>
            <person name="Sanchez-Garcia M."/>
            <person name="Andreopoulos B."/>
            <person name="Barry K.W."/>
            <person name="Bonito G."/>
            <person name="Buee M."/>
            <person name="Carver A."/>
            <person name="Chen C."/>
            <person name="Cichocki N."/>
            <person name="Clum A."/>
            <person name="Culley D."/>
            <person name="Crous P.W."/>
            <person name="Fauchery L."/>
            <person name="Girlanda M."/>
            <person name="Hayes R."/>
            <person name="Keri Z."/>
            <person name="LaButti K."/>
            <person name="Lipzen A."/>
            <person name="Lombard V."/>
            <person name="Magnuson J."/>
            <person name="Maillard F."/>
            <person name="Morin E."/>
            <person name="Murat C."/>
            <person name="Nolan M."/>
            <person name="Ohm R."/>
            <person name="Pangilinan J."/>
            <person name="Pereira M."/>
            <person name="Perotto S."/>
            <person name="Peter M."/>
            <person name="Riley R."/>
            <person name="Sitrit Y."/>
            <person name="Stielow B."/>
            <person name="Szollosi G."/>
            <person name="Zifcakova L."/>
            <person name="Stursova M."/>
            <person name="Spatafora J.W."/>
            <person name="Tedersoo L."/>
            <person name="Vaario L.-M."/>
            <person name="Yamada A."/>
            <person name="Yan M."/>
            <person name="Wang P."/>
            <person name="Xu J."/>
            <person name="Bruns T."/>
            <person name="Baldrian P."/>
            <person name="Vilgalys R."/>
            <person name="Henrissat B."/>
            <person name="Grigoriev I.V."/>
            <person name="Hibbett D."/>
            <person name="Nagy L.G."/>
            <person name="Martin F.M."/>
        </authorList>
    </citation>
    <scope>NUCLEOTIDE SEQUENCE</scope>
    <source>
        <strain evidence="3">BED1</strain>
    </source>
</reference>
<dbReference type="EMBL" id="WHUW01000051">
    <property type="protein sequence ID" value="KAF8431282.1"/>
    <property type="molecule type" value="Genomic_DNA"/>
</dbReference>
<comment type="caution">
    <text evidence="3">The sequence shown here is derived from an EMBL/GenBank/DDBJ whole genome shotgun (WGS) entry which is preliminary data.</text>
</comment>
<evidence type="ECO:0000313" key="4">
    <source>
        <dbReference type="Proteomes" id="UP001194468"/>
    </source>
</evidence>
<dbReference type="AlphaFoldDB" id="A0AAD4G902"/>
<keyword evidence="2" id="KW-1133">Transmembrane helix</keyword>
<feature type="region of interest" description="Disordered" evidence="1">
    <location>
        <begin position="73"/>
        <end position="94"/>
    </location>
</feature>